<evidence type="ECO:0000313" key="9">
    <source>
        <dbReference type="EMBL" id="QKQ24666.1"/>
    </source>
</evidence>
<accession>A0A6N0HQR3</accession>
<dbReference type="EMBL" id="CP054490">
    <property type="protein sequence ID" value="QKQ24666.1"/>
    <property type="molecule type" value="Genomic_DNA"/>
</dbReference>
<dbReference type="PROSITE" id="PS00198">
    <property type="entry name" value="4FE4S_FER_1"/>
    <property type="match status" value="1"/>
</dbReference>
<evidence type="ECO:0000256" key="3">
    <source>
        <dbReference type="ARBA" id="ARBA00022723"/>
    </source>
</evidence>
<evidence type="ECO:0000256" key="2">
    <source>
        <dbReference type="ARBA" id="ARBA00022485"/>
    </source>
</evidence>
<dbReference type="GO" id="GO:0051539">
    <property type="term" value="F:4 iron, 4 sulfur cluster binding"/>
    <property type="evidence" value="ECO:0007669"/>
    <property type="project" value="UniProtKB-KW"/>
</dbReference>
<evidence type="ECO:0000256" key="6">
    <source>
        <dbReference type="ARBA" id="ARBA00023014"/>
    </source>
</evidence>
<dbReference type="InterPro" id="IPR051684">
    <property type="entry name" value="Electron_Trans/Redox"/>
</dbReference>
<dbReference type="RefSeq" id="WP_174606102.1">
    <property type="nucleotide sequence ID" value="NZ_CP054490.1"/>
</dbReference>
<dbReference type="InterPro" id="IPR017900">
    <property type="entry name" value="4Fe4S_Fe_S_CS"/>
</dbReference>
<dbReference type="NCBIfam" id="TIGR02745">
    <property type="entry name" value="ccoG_rdxA_fixG"/>
    <property type="match status" value="1"/>
</dbReference>
<dbReference type="InterPro" id="IPR013783">
    <property type="entry name" value="Ig-like_fold"/>
</dbReference>
<keyword evidence="7" id="KW-1133">Transmembrane helix</keyword>
<keyword evidence="3" id="KW-0479">Metal-binding</keyword>
<dbReference type="GO" id="GO:0046872">
    <property type="term" value="F:metal ion binding"/>
    <property type="evidence" value="ECO:0007669"/>
    <property type="project" value="UniProtKB-KW"/>
</dbReference>
<evidence type="ECO:0000259" key="8">
    <source>
        <dbReference type="PROSITE" id="PS51379"/>
    </source>
</evidence>
<feature type="transmembrane region" description="Helical" evidence="7">
    <location>
        <begin position="39"/>
        <end position="58"/>
    </location>
</feature>
<dbReference type="InterPro" id="IPR017896">
    <property type="entry name" value="4Fe4S_Fe-S-bd"/>
</dbReference>
<keyword evidence="2" id="KW-0004">4Fe-4S</keyword>
<keyword evidence="6" id="KW-0411">Iron-sulfur</keyword>
<keyword evidence="7" id="KW-0472">Membrane</keyword>
<evidence type="ECO:0000313" key="10">
    <source>
        <dbReference type="Proteomes" id="UP000509429"/>
    </source>
</evidence>
<feature type="transmembrane region" description="Helical" evidence="7">
    <location>
        <begin position="159"/>
        <end position="176"/>
    </location>
</feature>
<dbReference type="PANTHER" id="PTHR30176">
    <property type="entry name" value="FERREDOXIN-TYPE PROTEIN NAPH"/>
    <property type="match status" value="1"/>
</dbReference>
<dbReference type="InterPro" id="IPR014116">
    <property type="entry name" value="Cyt_c_oxidase_cbb3_FixG"/>
</dbReference>
<dbReference type="Pfam" id="PF12801">
    <property type="entry name" value="Fer4_5"/>
    <property type="match status" value="1"/>
</dbReference>
<dbReference type="Proteomes" id="UP000509429">
    <property type="component" value="Chromosome"/>
</dbReference>
<reference evidence="9 10" key="1">
    <citation type="submission" date="2020-05" db="EMBL/GenBank/DDBJ databases">
        <title>Horizontal transmission and recombination maintain forever young bacterial symbiont genomes.</title>
        <authorList>
            <person name="Russell S.L."/>
            <person name="Pepper-Tunick E."/>
            <person name="Svedberg J."/>
            <person name="Byrne A."/>
            <person name="Ruelas Castillo J."/>
            <person name="Vollmers C."/>
            <person name="Beinart R.A."/>
            <person name="Corbett-Detig R."/>
        </authorList>
    </citation>
    <scope>NUCLEOTIDE SEQUENCE [LARGE SCALE GENOMIC DNA]</scope>
    <source>
        <strain evidence="9">JDF_Ridge</strain>
    </source>
</reference>
<dbReference type="Pfam" id="PF13746">
    <property type="entry name" value="Fer4_18"/>
    <property type="match status" value="1"/>
</dbReference>
<protein>
    <submittedName>
        <fullName evidence="9">Cytochrome c oxidase accessory protein CcoG</fullName>
    </submittedName>
</protein>
<dbReference type="Gene3D" id="2.60.40.10">
    <property type="entry name" value="Immunoglobulins"/>
    <property type="match status" value="1"/>
</dbReference>
<dbReference type="PANTHER" id="PTHR30176:SF3">
    <property type="entry name" value="FERREDOXIN-TYPE PROTEIN NAPH"/>
    <property type="match status" value="1"/>
</dbReference>
<keyword evidence="5" id="KW-0408">Iron</keyword>
<keyword evidence="1" id="KW-0813">Transport</keyword>
<proteinExistence type="predicted"/>
<sequence length="464" mass="53031">MTDKKIQVESLYEEGEQWTQNLGDKTIHAKHMKGKFRNFKWLAIIVWSPFFIGPYLTWNDKQAILFDIDKRQYHLFDITIFPQDIWMLTMVLLFLAILLAAMTTVLGRVFCGYFCFQTIWTDIFTKIEQWIEGTPAQRRKLDKAPMSFNKLKLKLAKHSIWIAIALLSGITWMLYFGVTWTDYFKGDITFTTIAITAAIALGAYVFAGFMREQTCLWICPYARIQGAMVDGQSILPTYDHYRGEQRGRLKRGEFVEGFGDCIDCHQCVAVCPTGVDIRKGQEYGCITCGLCIDACDSVMEKVGKPKGLIRYTSLAEMKFNKPVKALYKRPRLIIYASILLAALSVLTYGILNLAQMDLKVLHDRQPLFVQLSDGSIRNKYELKVMNKTNKVMPISISFSSKIKNLKSKKAFKTVMTPSGNVKSIYVYLTAFESDVGADNDVIFVVKSEQVILEYETSFFTPKSM</sequence>
<keyword evidence="7" id="KW-0812">Transmembrane</keyword>
<dbReference type="PROSITE" id="PS51379">
    <property type="entry name" value="4FE4S_FER_2"/>
    <property type="match status" value="1"/>
</dbReference>
<name>A0A6N0HQR3_9GAMM</name>
<dbReference type="KEGG" id="reo:HUE58_06125"/>
<evidence type="ECO:0000256" key="5">
    <source>
        <dbReference type="ARBA" id="ARBA00023004"/>
    </source>
</evidence>
<dbReference type="SUPFAM" id="SSF54862">
    <property type="entry name" value="4Fe-4S ferredoxins"/>
    <property type="match status" value="1"/>
</dbReference>
<keyword evidence="10" id="KW-1185">Reference proteome</keyword>
<dbReference type="InterPro" id="IPR032879">
    <property type="entry name" value="FixG_C"/>
</dbReference>
<keyword evidence="4" id="KW-0249">Electron transport</keyword>
<gene>
    <name evidence="9" type="primary">ccoG</name>
    <name evidence="9" type="ORF">HUE58_06125</name>
</gene>
<evidence type="ECO:0000256" key="4">
    <source>
        <dbReference type="ARBA" id="ARBA00022982"/>
    </source>
</evidence>
<dbReference type="GO" id="GO:0005886">
    <property type="term" value="C:plasma membrane"/>
    <property type="evidence" value="ECO:0007669"/>
    <property type="project" value="TreeGrafter"/>
</dbReference>
<feature type="domain" description="4Fe-4S ferredoxin-type" evidence="8">
    <location>
        <begin position="252"/>
        <end position="281"/>
    </location>
</feature>
<feature type="transmembrane region" description="Helical" evidence="7">
    <location>
        <begin position="332"/>
        <end position="351"/>
    </location>
</feature>
<evidence type="ECO:0000256" key="7">
    <source>
        <dbReference type="SAM" id="Phobius"/>
    </source>
</evidence>
<organism evidence="9 10">
    <name type="scientific">Candidatus Ruthia endofausta</name>
    <dbReference type="NCBI Taxonomy" id="2738852"/>
    <lineage>
        <taxon>Bacteria</taxon>
        <taxon>Pseudomonadati</taxon>
        <taxon>Pseudomonadota</taxon>
        <taxon>Gammaproteobacteria</taxon>
        <taxon>Candidatus Pseudothioglobaceae</taxon>
        <taxon>Candidatus Ruthturnera</taxon>
    </lineage>
</organism>
<evidence type="ECO:0000256" key="1">
    <source>
        <dbReference type="ARBA" id="ARBA00022448"/>
    </source>
</evidence>
<dbReference type="Pfam" id="PF11614">
    <property type="entry name" value="FixG_C"/>
    <property type="match status" value="1"/>
</dbReference>
<feature type="transmembrane region" description="Helical" evidence="7">
    <location>
        <begin position="85"/>
        <end position="116"/>
    </location>
</feature>
<feature type="transmembrane region" description="Helical" evidence="7">
    <location>
        <begin position="188"/>
        <end position="207"/>
    </location>
</feature>
<dbReference type="AlphaFoldDB" id="A0A6N0HQR3"/>